<evidence type="ECO:0000313" key="2">
    <source>
        <dbReference type="Proteomes" id="UP000807469"/>
    </source>
</evidence>
<dbReference type="Proteomes" id="UP000807469">
    <property type="component" value="Unassembled WGS sequence"/>
</dbReference>
<gene>
    <name evidence="1" type="ORF">BDN70DRAFT_939810</name>
</gene>
<evidence type="ECO:0000313" key="1">
    <source>
        <dbReference type="EMBL" id="KAF9470324.1"/>
    </source>
</evidence>
<dbReference type="AlphaFoldDB" id="A0A9P5YKL4"/>
<protein>
    <submittedName>
        <fullName evidence="1">Uncharacterized protein</fullName>
    </submittedName>
</protein>
<proteinExistence type="predicted"/>
<accession>A0A9P5YKL4</accession>
<feature type="non-terminal residue" evidence="1">
    <location>
        <position position="1"/>
    </location>
</feature>
<name>A0A9P5YKL4_9AGAR</name>
<dbReference type="EMBL" id="MU156069">
    <property type="protein sequence ID" value="KAF9470324.1"/>
    <property type="molecule type" value="Genomic_DNA"/>
</dbReference>
<keyword evidence="2" id="KW-1185">Reference proteome</keyword>
<sequence>SPTPLIIEFLSLFVKDPSLLSSTSLFTVVTLFIAVKSSPASYNSFSNRPHAYCCPEHIPNLVYIYSDLVFLFTAPFYRTIDPAFHFDIQHSLSCHSDTSAADDLYNRHLDIPAAPDISSECHTHDFGD</sequence>
<comment type="caution">
    <text evidence="1">The sequence shown here is derived from an EMBL/GenBank/DDBJ whole genome shotgun (WGS) entry which is preliminary data.</text>
</comment>
<organism evidence="1 2">
    <name type="scientific">Pholiota conissans</name>
    <dbReference type="NCBI Taxonomy" id="109636"/>
    <lineage>
        <taxon>Eukaryota</taxon>
        <taxon>Fungi</taxon>
        <taxon>Dikarya</taxon>
        <taxon>Basidiomycota</taxon>
        <taxon>Agaricomycotina</taxon>
        <taxon>Agaricomycetes</taxon>
        <taxon>Agaricomycetidae</taxon>
        <taxon>Agaricales</taxon>
        <taxon>Agaricineae</taxon>
        <taxon>Strophariaceae</taxon>
        <taxon>Pholiota</taxon>
    </lineage>
</organism>
<reference evidence="1" key="1">
    <citation type="submission" date="2020-11" db="EMBL/GenBank/DDBJ databases">
        <authorList>
            <consortium name="DOE Joint Genome Institute"/>
            <person name="Ahrendt S."/>
            <person name="Riley R."/>
            <person name="Andreopoulos W."/>
            <person name="Labutti K."/>
            <person name="Pangilinan J."/>
            <person name="Ruiz-Duenas F.J."/>
            <person name="Barrasa J.M."/>
            <person name="Sanchez-Garcia M."/>
            <person name="Camarero S."/>
            <person name="Miyauchi S."/>
            <person name="Serrano A."/>
            <person name="Linde D."/>
            <person name="Babiker R."/>
            <person name="Drula E."/>
            <person name="Ayuso-Fernandez I."/>
            <person name="Pacheco R."/>
            <person name="Padilla G."/>
            <person name="Ferreira P."/>
            <person name="Barriuso J."/>
            <person name="Kellner H."/>
            <person name="Castanera R."/>
            <person name="Alfaro M."/>
            <person name="Ramirez L."/>
            <person name="Pisabarro A.G."/>
            <person name="Kuo A."/>
            <person name="Tritt A."/>
            <person name="Lipzen A."/>
            <person name="He G."/>
            <person name="Yan M."/>
            <person name="Ng V."/>
            <person name="Cullen D."/>
            <person name="Martin F."/>
            <person name="Rosso M.-N."/>
            <person name="Henrissat B."/>
            <person name="Hibbett D."/>
            <person name="Martinez A.T."/>
            <person name="Grigoriev I.V."/>
        </authorList>
    </citation>
    <scope>NUCLEOTIDE SEQUENCE</scope>
    <source>
        <strain evidence="1">CIRM-BRFM 674</strain>
    </source>
</reference>